<evidence type="ECO:0000256" key="5">
    <source>
        <dbReference type="ARBA" id="ARBA00022839"/>
    </source>
</evidence>
<dbReference type="PATRIC" id="fig|1423806.3.peg.779"/>
<dbReference type="NCBIfam" id="TIGR01873">
    <property type="entry name" value="cas_CT1978"/>
    <property type="match status" value="1"/>
</dbReference>
<dbReference type="CDD" id="cd09755">
    <property type="entry name" value="Cas2_I-E"/>
    <property type="match status" value="1"/>
</dbReference>
<keyword evidence="10" id="KW-1185">Reference proteome</keyword>
<dbReference type="GO" id="GO:0003887">
    <property type="term" value="F:DNA-directed DNA polymerase activity"/>
    <property type="evidence" value="ECO:0007669"/>
    <property type="project" value="UniProtKB-KW"/>
</dbReference>
<evidence type="ECO:0000313" key="10">
    <source>
        <dbReference type="Proteomes" id="UP000050961"/>
    </source>
</evidence>
<dbReference type="InterPro" id="IPR012337">
    <property type="entry name" value="RNaseH-like_sf"/>
</dbReference>
<gene>
    <name evidence="9" type="ORF">FD15_GL000767</name>
</gene>
<keyword evidence="1" id="KW-0808">Transferase</keyword>
<evidence type="ECO:0000256" key="6">
    <source>
        <dbReference type="ARBA" id="ARBA00022932"/>
    </source>
</evidence>
<dbReference type="InterPro" id="IPR010152">
    <property type="entry name" value="CRISPR-assoc_prot_Cas2_sub"/>
</dbReference>
<dbReference type="STRING" id="1423806.FD15_GL000767"/>
<dbReference type="Gene3D" id="3.30.420.10">
    <property type="entry name" value="Ribonuclease H-like superfamily/Ribonuclease H"/>
    <property type="match status" value="1"/>
</dbReference>
<evidence type="ECO:0000256" key="2">
    <source>
        <dbReference type="ARBA" id="ARBA00022695"/>
    </source>
</evidence>
<keyword evidence="3" id="KW-0235">DNA replication</keyword>
<evidence type="ECO:0000256" key="7">
    <source>
        <dbReference type="ARBA" id="ARBA00070925"/>
    </source>
</evidence>
<dbReference type="Pfam" id="PF00929">
    <property type="entry name" value="RNase_T"/>
    <property type="match status" value="1"/>
</dbReference>
<comment type="caution">
    <text evidence="9">The sequence shown here is derived from an EMBL/GenBank/DDBJ whole genome shotgun (WGS) entry which is preliminary data.</text>
</comment>
<dbReference type="GO" id="GO:0003676">
    <property type="term" value="F:nucleic acid binding"/>
    <property type="evidence" value="ECO:0007669"/>
    <property type="project" value="InterPro"/>
</dbReference>
<dbReference type="AlphaFoldDB" id="A0A0R2E5A7"/>
<evidence type="ECO:0000256" key="3">
    <source>
        <dbReference type="ARBA" id="ARBA00022705"/>
    </source>
</evidence>
<dbReference type="PANTHER" id="PTHR30231:SF41">
    <property type="entry name" value="DNA POLYMERASE III SUBUNIT EPSILON"/>
    <property type="match status" value="1"/>
</dbReference>
<sequence>MITLTKVPNSLRGDLTKWCQEIQTGVYVGNVSAKIRDGLWDRIMRDIGNGQATMAYNTNNELGYTFKTTRSDRDVIDYDGIPLMMHLVVPNKAVKHGFSDAAKLHKAKVMSHKRLEVTDKLEKVLSESVVSLDIETTGLDVTKDQIIAIGAAKKNSCFYSLIKSNTIVPKKISDLTGLTSTILSDEGVDLRVALVQLKKFIGSLPIVGYNVHFDEAFLERGYKDIQEPCLSNKIVDLMPVIKKTNKFLDNYRLKTVLEDYKISNRHPHRADSDAKATLELAIQLIKKQNLNI</sequence>
<evidence type="ECO:0000259" key="8">
    <source>
        <dbReference type="SMART" id="SM00479"/>
    </source>
</evidence>
<evidence type="ECO:0000256" key="1">
    <source>
        <dbReference type="ARBA" id="ARBA00022679"/>
    </source>
</evidence>
<accession>A0A0R2E5A7</accession>
<keyword evidence="5 9" id="KW-0269">Exonuclease</keyword>
<proteinExistence type="predicted"/>
<dbReference type="EMBL" id="AYZF01000002">
    <property type="protein sequence ID" value="KRN07485.1"/>
    <property type="molecule type" value="Genomic_DNA"/>
</dbReference>
<dbReference type="CDD" id="cd06127">
    <property type="entry name" value="DEDDh"/>
    <property type="match status" value="1"/>
</dbReference>
<keyword evidence="6" id="KW-0239">DNA-directed DNA polymerase</keyword>
<protein>
    <recommendedName>
        <fullName evidence="7">DNA polymerase III polC-type</fullName>
    </recommendedName>
</protein>
<dbReference type="SUPFAM" id="SSF53098">
    <property type="entry name" value="Ribonuclease H-like"/>
    <property type="match status" value="1"/>
</dbReference>
<dbReference type="eggNOG" id="COG0847">
    <property type="taxonomic scope" value="Bacteria"/>
</dbReference>
<dbReference type="PANTHER" id="PTHR30231">
    <property type="entry name" value="DNA POLYMERASE III SUBUNIT EPSILON"/>
    <property type="match status" value="1"/>
</dbReference>
<reference evidence="9 10" key="1">
    <citation type="journal article" date="2015" name="Genome Announc.">
        <title>Expanding the biotechnology potential of lactobacilli through comparative genomics of 213 strains and associated genera.</title>
        <authorList>
            <person name="Sun Z."/>
            <person name="Harris H.M."/>
            <person name="McCann A."/>
            <person name="Guo C."/>
            <person name="Argimon S."/>
            <person name="Zhang W."/>
            <person name="Yang X."/>
            <person name="Jeffery I.B."/>
            <person name="Cooney J.C."/>
            <person name="Kagawa T.F."/>
            <person name="Liu W."/>
            <person name="Song Y."/>
            <person name="Salvetti E."/>
            <person name="Wrobel A."/>
            <person name="Rasinkangas P."/>
            <person name="Parkhill J."/>
            <person name="Rea M.C."/>
            <person name="O'Sullivan O."/>
            <person name="Ritari J."/>
            <person name="Douillard F.P."/>
            <person name="Paul Ross R."/>
            <person name="Yang R."/>
            <person name="Briner A.E."/>
            <person name="Felis G.E."/>
            <person name="de Vos W.M."/>
            <person name="Barrangou R."/>
            <person name="Klaenhammer T.R."/>
            <person name="Caufield P.W."/>
            <person name="Cui Y."/>
            <person name="Zhang H."/>
            <person name="O'Toole P.W."/>
        </authorList>
    </citation>
    <scope>NUCLEOTIDE SEQUENCE [LARGE SCALE GENOMIC DNA]</scope>
    <source>
        <strain evidence="9 10">DSM 21376</strain>
    </source>
</reference>
<dbReference type="Proteomes" id="UP000050961">
    <property type="component" value="Unassembled WGS sequence"/>
</dbReference>
<evidence type="ECO:0000256" key="4">
    <source>
        <dbReference type="ARBA" id="ARBA00022722"/>
    </source>
</evidence>
<dbReference type="InterPro" id="IPR013520">
    <property type="entry name" value="Ribonucl_H"/>
</dbReference>
<feature type="domain" description="Exonuclease" evidence="8">
    <location>
        <begin position="128"/>
        <end position="290"/>
    </location>
</feature>
<evidence type="ECO:0000313" key="9">
    <source>
        <dbReference type="EMBL" id="KRN07485.1"/>
    </source>
</evidence>
<dbReference type="SMART" id="SM00479">
    <property type="entry name" value="EXOIII"/>
    <property type="match status" value="1"/>
</dbReference>
<keyword evidence="5 9" id="KW-0378">Hydrolase</keyword>
<name>A0A0R2E5A7_9LACO</name>
<dbReference type="FunFam" id="3.30.420.10:FF:000045">
    <property type="entry name" value="3'-5' exonuclease DinG"/>
    <property type="match status" value="1"/>
</dbReference>
<dbReference type="Gene3D" id="3.30.70.240">
    <property type="match status" value="1"/>
</dbReference>
<dbReference type="GO" id="GO:0008408">
    <property type="term" value="F:3'-5' exonuclease activity"/>
    <property type="evidence" value="ECO:0007669"/>
    <property type="project" value="TreeGrafter"/>
</dbReference>
<organism evidence="9 10">
    <name type="scientific">Liquorilactobacillus sucicola DSM 21376 = JCM 15457</name>
    <dbReference type="NCBI Taxonomy" id="1423806"/>
    <lineage>
        <taxon>Bacteria</taxon>
        <taxon>Bacillati</taxon>
        <taxon>Bacillota</taxon>
        <taxon>Bacilli</taxon>
        <taxon>Lactobacillales</taxon>
        <taxon>Lactobacillaceae</taxon>
        <taxon>Liquorilactobacillus</taxon>
    </lineage>
</organism>
<dbReference type="InterPro" id="IPR036397">
    <property type="entry name" value="RNaseH_sf"/>
</dbReference>
<dbReference type="Pfam" id="PF09707">
    <property type="entry name" value="Cas_Cas2CT1978"/>
    <property type="match status" value="1"/>
</dbReference>
<dbReference type="GO" id="GO:0005829">
    <property type="term" value="C:cytosol"/>
    <property type="evidence" value="ECO:0007669"/>
    <property type="project" value="TreeGrafter"/>
</dbReference>
<dbReference type="GO" id="GO:0045004">
    <property type="term" value="P:DNA replication proofreading"/>
    <property type="evidence" value="ECO:0007669"/>
    <property type="project" value="TreeGrafter"/>
</dbReference>
<keyword evidence="2" id="KW-0548">Nucleotidyltransferase</keyword>
<keyword evidence="4" id="KW-0540">Nuclease</keyword>